<sequence length="452" mass="53084">MIDGINIELIGFDCRIWEKNSRLKFSVLKDCESDEPMGSKRAHYEGLTFIIEPKGTARVKGSIHRYYNQGTHNADRFTFENFAIAVDMLTEFGIKADEAILRSFELGVNLDTSLSKIDNKSYLESIVFCKGVKRSDMEIHEKLGYGYVYKTTNAKYKWYDKSIQSEIKDKQLLRVETKFTRMRSVENYSINTLADLLNESKLDKLIVDKFLKPIEETIFFEWRQIPSTRKIPKKYKSKFKDLRNPDWWIKDERSRKERHRNKLLLEKLIKLYAKRDIKNILKGLISLELQAITRRKKGDEYTAFEKLKKWCSENHAVKKGTNAQRIVGCDDQRESIRRYCIICGKDITHQNKNSKYCNDNRKCRDKAYNIKVSEKRKANRSKKEKEILNLIETMGQQLKLVKTSKPKKGAKGKSRQTSIVVKVNGKSKHYHGAQARFFLNEFEKKMKPKPKL</sequence>
<evidence type="ECO:0000313" key="1">
    <source>
        <dbReference type="EMBL" id="RKD96753.1"/>
    </source>
</evidence>
<comment type="caution">
    <text evidence="1">The sequence shown here is derived from an EMBL/GenBank/DDBJ whole genome shotgun (WGS) entry which is preliminary data.</text>
</comment>
<dbReference type="EMBL" id="RAPQ01000012">
    <property type="protein sequence ID" value="RKD96753.1"/>
    <property type="molecule type" value="Genomic_DNA"/>
</dbReference>
<dbReference type="RefSeq" id="WP_120241409.1">
    <property type="nucleotide sequence ID" value="NZ_RAPQ01000012.1"/>
</dbReference>
<accession>A0A419WMP4</accession>
<protein>
    <submittedName>
        <fullName evidence="1">Uncharacterized protein</fullName>
    </submittedName>
</protein>
<name>A0A419WMP4_9BACT</name>
<dbReference type="Proteomes" id="UP000284531">
    <property type="component" value="Unassembled WGS sequence"/>
</dbReference>
<dbReference type="AlphaFoldDB" id="A0A419WMP4"/>
<reference evidence="1 2" key="1">
    <citation type="submission" date="2018-09" db="EMBL/GenBank/DDBJ databases">
        <title>Genomic Encyclopedia of Archaeal and Bacterial Type Strains, Phase II (KMG-II): from individual species to whole genera.</title>
        <authorList>
            <person name="Goeker M."/>
        </authorList>
    </citation>
    <scope>NUCLEOTIDE SEQUENCE [LARGE SCALE GENOMIC DNA]</scope>
    <source>
        <strain evidence="1 2">DSM 21950</strain>
    </source>
</reference>
<organism evidence="1 2">
    <name type="scientific">Marinifilum flexuosum</name>
    <dbReference type="NCBI Taxonomy" id="1117708"/>
    <lineage>
        <taxon>Bacteria</taxon>
        <taxon>Pseudomonadati</taxon>
        <taxon>Bacteroidota</taxon>
        <taxon>Bacteroidia</taxon>
        <taxon>Marinilabiliales</taxon>
        <taxon>Marinifilaceae</taxon>
    </lineage>
</organism>
<evidence type="ECO:0000313" key="2">
    <source>
        <dbReference type="Proteomes" id="UP000284531"/>
    </source>
</evidence>
<gene>
    <name evidence="1" type="ORF">BXY64_3699</name>
</gene>
<keyword evidence="2" id="KW-1185">Reference proteome</keyword>
<dbReference type="OrthoDB" id="795069at2"/>
<proteinExistence type="predicted"/>